<dbReference type="InterPro" id="IPR010730">
    <property type="entry name" value="HET"/>
</dbReference>
<evidence type="ECO:0000313" key="4">
    <source>
        <dbReference type="Proteomes" id="UP000235371"/>
    </source>
</evidence>
<organism evidence="3 4">
    <name type="scientific">Hyaloscypha bicolor E</name>
    <dbReference type="NCBI Taxonomy" id="1095630"/>
    <lineage>
        <taxon>Eukaryota</taxon>
        <taxon>Fungi</taxon>
        <taxon>Dikarya</taxon>
        <taxon>Ascomycota</taxon>
        <taxon>Pezizomycotina</taxon>
        <taxon>Leotiomycetes</taxon>
        <taxon>Helotiales</taxon>
        <taxon>Hyaloscyphaceae</taxon>
        <taxon>Hyaloscypha</taxon>
        <taxon>Hyaloscypha bicolor</taxon>
    </lineage>
</organism>
<dbReference type="PANTHER" id="PTHR10622">
    <property type="entry name" value="HET DOMAIN-CONTAINING PROTEIN"/>
    <property type="match status" value="1"/>
</dbReference>
<dbReference type="GeneID" id="36581488"/>
<dbReference type="Pfam" id="PF26640">
    <property type="entry name" value="DUF8212"/>
    <property type="match status" value="1"/>
</dbReference>
<feature type="non-terminal residue" evidence="3">
    <location>
        <position position="268"/>
    </location>
</feature>
<dbReference type="InterPro" id="IPR058525">
    <property type="entry name" value="DUF8212"/>
</dbReference>
<dbReference type="RefSeq" id="XP_024736845.1">
    <property type="nucleotide sequence ID" value="XM_024873408.1"/>
</dbReference>
<proteinExistence type="predicted"/>
<evidence type="ECO:0000313" key="3">
    <source>
        <dbReference type="EMBL" id="PMD59941.1"/>
    </source>
</evidence>
<accession>A0A2J6TAA9</accession>
<name>A0A2J6TAA9_9HELO</name>
<evidence type="ECO:0000259" key="2">
    <source>
        <dbReference type="Pfam" id="PF26640"/>
    </source>
</evidence>
<gene>
    <name evidence="3" type="ORF">K444DRAFT_507985</name>
</gene>
<dbReference type="EMBL" id="KZ613803">
    <property type="protein sequence ID" value="PMD59941.1"/>
    <property type="molecule type" value="Genomic_DNA"/>
</dbReference>
<reference evidence="3 4" key="1">
    <citation type="submission" date="2016-04" db="EMBL/GenBank/DDBJ databases">
        <title>A degradative enzymes factory behind the ericoid mycorrhizal symbiosis.</title>
        <authorList>
            <consortium name="DOE Joint Genome Institute"/>
            <person name="Martino E."/>
            <person name="Morin E."/>
            <person name="Grelet G."/>
            <person name="Kuo A."/>
            <person name="Kohler A."/>
            <person name="Daghino S."/>
            <person name="Barry K."/>
            <person name="Choi C."/>
            <person name="Cichocki N."/>
            <person name="Clum A."/>
            <person name="Copeland A."/>
            <person name="Hainaut M."/>
            <person name="Haridas S."/>
            <person name="Labutti K."/>
            <person name="Lindquist E."/>
            <person name="Lipzen A."/>
            <person name="Khouja H.-R."/>
            <person name="Murat C."/>
            <person name="Ohm R."/>
            <person name="Olson A."/>
            <person name="Spatafora J."/>
            <person name="Veneault-Fourrey C."/>
            <person name="Henrissat B."/>
            <person name="Grigoriev I."/>
            <person name="Martin F."/>
            <person name="Perotto S."/>
        </authorList>
    </citation>
    <scope>NUCLEOTIDE SEQUENCE [LARGE SCALE GENOMIC DNA]</scope>
    <source>
        <strain evidence="3 4">E</strain>
    </source>
</reference>
<feature type="domain" description="DUF8212" evidence="2">
    <location>
        <begin position="225"/>
        <end position="250"/>
    </location>
</feature>
<dbReference type="InParanoid" id="A0A2J6TAA9"/>
<sequence length="268" mass="30988">MRLIHTEKREVHDFLDALSIPRYVALSYSWAADEVGRGDLRDTSLASEKLSLQKLKEFCREAGNLSFEWLWVDTVCVDRSSTAELSEAINSMFKWFRQSGACIVYLSDVDYVGNVQEQEKNIRQSRWMRRSWTLQELIAPKNMYFYAANWMMIGTKESLLPLLSEVTQVDKAVLENADHLSDYSIGRIMSWAANREARRVEDIAYSLLGLFGVSMPVIYGEGHTAFTRLQEKIFQRTDDATLFAWQSSNSNHMYRGLFAQSPFEFAHF</sequence>
<dbReference type="Proteomes" id="UP000235371">
    <property type="component" value="Unassembled WGS sequence"/>
</dbReference>
<dbReference type="OrthoDB" id="5241264at2759"/>
<dbReference type="PANTHER" id="PTHR10622:SF10">
    <property type="entry name" value="HET DOMAIN-CONTAINING PROTEIN"/>
    <property type="match status" value="1"/>
</dbReference>
<dbReference type="Pfam" id="PF06985">
    <property type="entry name" value="HET"/>
    <property type="match status" value="1"/>
</dbReference>
<keyword evidence="4" id="KW-1185">Reference proteome</keyword>
<feature type="domain" description="Heterokaryon incompatibility" evidence="1">
    <location>
        <begin position="23"/>
        <end position="110"/>
    </location>
</feature>
<dbReference type="AlphaFoldDB" id="A0A2J6TAA9"/>
<evidence type="ECO:0000259" key="1">
    <source>
        <dbReference type="Pfam" id="PF06985"/>
    </source>
</evidence>
<protein>
    <submittedName>
        <fullName evidence="3">HET-domain-containing protein</fullName>
    </submittedName>
</protein>